<evidence type="ECO:0000256" key="1">
    <source>
        <dbReference type="SAM" id="MobiDB-lite"/>
    </source>
</evidence>
<name>A0ABQ9IKT3_9NEOP</name>
<gene>
    <name evidence="2" type="ORF">PR048_002666</name>
</gene>
<dbReference type="EMBL" id="JARBHB010000001">
    <property type="protein sequence ID" value="KAJ8897320.1"/>
    <property type="molecule type" value="Genomic_DNA"/>
</dbReference>
<evidence type="ECO:0000313" key="3">
    <source>
        <dbReference type="Proteomes" id="UP001159363"/>
    </source>
</evidence>
<dbReference type="Proteomes" id="UP001159363">
    <property type="component" value="Chromosome 1"/>
</dbReference>
<comment type="caution">
    <text evidence="2">The sequence shown here is derived from an EMBL/GenBank/DDBJ whole genome shotgun (WGS) entry which is preliminary data.</text>
</comment>
<sequence>MRECLPGAIGVPCPRCLQLLLYCEDAGRHSSGNLMPPEVRGHGDCRKNQSGALDLLYHFVSLTPYSPDALGIPSLIIAPSPVVPVAPHTSRKWSYMTLGCRHSHAPELTWSGRFFVSLYGAGKRWKGGEGDRVIEMGQRQNERVGEAGVPEKTGRPTASSDMILTCESPMPGWGLNPDRFGGRWMVPRIDRYLGCSDFAVSLCSDQWGREGTYVARFWMIPRDHQKRGKFDCQTDRNSQQLPCPHPTRGSFCTAPTFSTFIGNTKSQMTLAFSLSPEASRSAILVCAELDMVSFQSAVNVTAAWLSGCGILNWPRQVLNGVPTYHRLSSYADELSGVAGVCNYCKISCRAGPSGCRHNPNRASRNIPVTCIRQITLPRSPFVRSRKLSPETYEARHTEVKLAAGVIITGCLTLPALVVKMATVGGGKFGKFCGKNRKIMTFWYVKLAIFDGKKRKKGNYRSSGSGQSNRSAIAAITILEARKNLTRRYTDVATVPVMNCGRCLEGGQRVHKACFSVNYVSIARLALVVEALRKLNTMSAYNRQKAKSKYEIRKRLERASQKQSSDTHKTPNDRVTRCRERKKYTKATEYVNVDVFMQNKRPMAEYIRASCINVTCRFFDTAKDYRCFTWNCNCSSASLNLYFANRDKGDNRLYHNSTHVVALRNVRILHFQYEPDVGCSPGKDPATADATEPPNRHSYRWLMFPSDLVPNVLDRLEVLGHIWPRKHVDITKKED</sequence>
<reference evidence="2 3" key="1">
    <citation type="submission" date="2023-02" db="EMBL/GenBank/DDBJ databases">
        <title>LHISI_Scaffold_Assembly.</title>
        <authorList>
            <person name="Stuart O.P."/>
            <person name="Cleave R."/>
            <person name="Magrath M.J.L."/>
            <person name="Mikheyev A.S."/>
        </authorList>
    </citation>
    <scope>NUCLEOTIDE SEQUENCE [LARGE SCALE GENOMIC DNA]</scope>
    <source>
        <strain evidence="2">Daus_M_001</strain>
        <tissue evidence="2">Leg muscle</tissue>
    </source>
</reference>
<organism evidence="2 3">
    <name type="scientific">Dryococelus australis</name>
    <dbReference type="NCBI Taxonomy" id="614101"/>
    <lineage>
        <taxon>Eukaryota</taxon>
        <taxon>Metazoa</taxon>
        <taxon>Ecdysozoa</taxon>
        <taxon>Arthropoda</taxon>
        <taxon>Hexapoda</taxon>
        <taxon>Insecta</taxon>
        <taxon>Pterygota</taxon>
        <taxon>Neoptera</taxon>
        <taxon>Polyneoptera</taxon>
        <taxon>Phasmatodea</taxon>
        <taxon>Verophasmatodea</taxon>
        <taxon>Anareolatae</taxon>
        <taxon>Phasmatidae</taxon>
        <taxon>Eurycanthinae</taxon>
        <taxon>Dryococelus</taxon>
    </lineage>
</organism>
<feature type="region of interest" description="Disordered" evidence="1">
    <location>
        <begin position="555"/>
        <end position="576"/>
    </location>
</feature>
<proteinExistence type="predicted"/>
<protein>
    <submittedName>
        <fullName evidence="2">Uncharacterized protein</fullName>
    </submittedName>
</protein>
<evidence type="ECO:0000313" key="2">
    <source>
        <dbReference type="EMBL" id="KAJ8897320.1"/>
    </source>
</evidence>
<accession>A0ABQ9IKT3</accession>
<keyword evidence="3" id="KW-1185">Reference proteome</keyword>